<organism evidence="7 8">
    <name type="scientific">Oceanidesulfovibrio marinus</name>
    <dbReference type="NCBI Taxonomy" id="370038"/>
    <lineage>
        <taxon>Bacteria</taxon>
        <taxon>Pseudomonadati</taxon>
        <taxon>Thermodesulfobacteriota</taxon>
        <taxon>Desulfovibrionia</taxon>
        <taxon>Desulfovibrionales</taxon>
        <taxon>Desulfovibrionaceae</taxon>
        <taxon>Oceanidesulfovibrio</taxon>
    </lineage>
</organism>
<reference evidence="7 8" key="1">
    <citation type="submission" date="2018-06" db="EMBL/GenBank/DDBJ databases">
        <title>Complete genome of Desulfovibrio marinus P48SEP.</title>
        <authorList>
            <person name="Crispim J.S."/>
            <person name="Vidigal P.M.P."/>
            <person name="Silva L.C.F."/>
            <person name="Araujo L.C."/>
            <person name="Laguardia C.N."/>
            <person name="Dias R.S."/>
            <person name="Sousa M.P."/>
            <person name="Paula S.O."/>
            <person name="Silva C."/>
        </authorList>
    </citation>
    <scope>NUCLEOTIDE SEQUENCE [LARGE SCALE GENOMIC DNA]</scope>
    <source>
        <strain evidence="7 8">P48SEP</strain>
    </source>
</reference>
<keyword evidence="2" id="KW-0805">Transcription regulation</keyword>
<evidence type="ECO:0000313" key="7">
    <source>
        <dbReference type="EMBL" id="TVM36561.1"/>
    </source>
</evidence>
<evidence type="ECO:0000256" key="2">
    <source>
        <dbReference type="ARBA" id="ARBA00023015"/>
    </source>
</evidence>
<dbReference type="Gene3D" id="1.10.10.10">
    <property type="entry name" value="Winged helix-like DNA-binding domain superfamily/Winged helix DNA-binding domain"/>
    <property type="match status" value="1"/>
</dbReference>
<dbReference type="GO" id="GO:0003899">
    <property type="term" value="F:DNA-directed RNA polymerase activity"/>
    <property type="evidence" value="ECO:0007669"/>
    <property type="project" value="UniProtKB-EC"/>
</dbReference>
<evidence type="ECO:0000256" key="3">
    <source>
        <dbReference type="ARBA" id="ARBA00023082"/>
    </source>
</evidence>
<dbReference type="GO" id="GO:0003677">
    <property type="term" value="F:DNA binding"/>
    <property type="evidence" value="ECO:0007669"/>
    <property type="project" value="InterPro"/>
</dbReference>
<dbReference type="Pfam" id="PF08281">
    <property type="entry name" value="Sigma70_r4_2"/>
    <property type="match status" value="1"/>
</dbReference>
<dbReference type="Proteomes" id="UP000434052">
    <property type="component" value="Unassembled WGS sequence"/>
</dbReference>
<dbReference type="GO" id="GO:0016987">
    <property type="term" value="F:sigma factor activity"/>
    <property type="evidence" value="ECO:0007669"/>
    <property type="project" value="UniProtKB-KW"/>
</dbReference>
<dbReference type="PANTHER" id="PTHR43133">
    <property type="entry name" value="RNA POLYMERASE ECF-TYPE SIGMA FACTO"/>
    <property type="match status" value="1"/>
</dbReference>
<keyword evidence="7" id="KW-0548">Nucleotidyltransferase</keyword>
<dbReference type="GO" id="GO:0006352">
    <property type="term" value="P:DNA-templated transcription initiation"/>
    <property type="evidence" value="ECO:0007669"/>
    <property type="project" value="InterPro"/>
</dbReference>
<dbReference type="EC" id="2.7.7.6" evidence="7"/>
<dbReference type="RefSeq" id="WP_144233596.1">
    <property type="nucleotide sequence ID" value="NZ_QMIF01000001.1"/>
</dbReference>
<dbReference type="InterPro" id="IPR013324">
    <property type="entry name" value="RNA_pol_sigma_r3/r4-like"/>
</dbReference>
<proteinExistence type="inferred from homology"/>
<name>A0A6P1ZKT5_9BACT</name>
<protein>
    <submittedName>
        <fullName evidence="7">RNA polymerase sigma factor</fullName>
        <ecNumber evidence="7">2.7.7.6</ecNumber>
    </submittedName>
</protein>
<dbReference type="SUPFAM" id="SSF88659">
    <property type="entry name" value="Sigma3 and sigma4 domains of RNA polymerase sigma factors"/>
    <property type="match status" value="1"/>
</dbReference>
<feature type="domain" description="RNA polymerase sigma factor 70 region 4 type 2" evidence="6">
    <location>
        <begin position="117"/>
        <end position="168"/>
    </location>
</feature>
<dbReference type="CDD" id="cd06171">
    <property type="entry name" value="Sigma70_r4"/>
    <property type="match status" value="1"/>
</dbReference>
<evidence type="ECO:0000259" key="6">
    <source>
        <dbReference type="Pfam" id="PF08281"/>
    </source>
</evidence>
<evidence type="ECO:0000256" key="1">
    <source>
        <dbReference type="ARBA" id="ARBA00010641"/>
    </source>
</evidence>
<dbReference type="InterPro" id="IPR036388">
    <property type="entry name" value="WH-like_DNA-bd_sf"/>
</dbReference>
<gene>
    <name evidence="7" type="ORF">DQK91_01140</name>
</gene>
<dbReference type="EMBL" id="QMIF01000001">
    <property type="protein sequence ID" value="TVM36561.1"/>
    <property type="molecule type" value="Genomic_DNA"/>
</dbReference>
<dbReference type="InterPro" id="IPR039425">
    <property type="entry name" value="RNA_pol_sigma-70-like"/>
</dbReference>
<comment type="caution">
    <text evidence="7">The sequence shown here is derived from an EMBL/GenBank/DDBJ whole genome shotgun (WGS) entry which is preliminary data.</text>
</comment>
<keyword evidence="7" id="KW-0808">Transferase</keyword>
<dbReference type="NCBIfam" id="TIGR02937">
    <property type="entry name" value="sigma70-ECF"/>
    <property type="match status" value="1"/>
</dbReference>
<dbReference type="Gene3D" id="1.10.1740.10">
    <property type="match status" value="1"/>
</dbReference>
<dbReference type="NCBIfam" id="NF006550">
    <property type="entry name" value="PRK09047.1"/>
    <property type="match status" value="1"/>
</dbReference>
<dbReference type="InterPro" id="IPR013249">
    <property type="entry name" value="RNA_pol_sigma70_r4_t2"/>
</dbReference>
<evidence type="ECO:0000259" key="5">
    <source>
        <dbReference type="Pfam" id="PF04542"/>
    </source>
</evidence>
<dbReference type="InterPro" id="IPR014284">
    <property type="entry name" value="RNA_pol_sigma-70_dom"/>
</dbReference>
<keyword evidence="3" id="KW-0731">Sigma factor</keyword>
<feature type="domain" description="RNA polymerase sigma-70 region 2" evidence="5">
    <location>
        <begin position="11"/>
        <end position="71"/>
    </location>
</feature>
<dbReference type="InterPro" id="IPR007627">
    <property type="entry name" value="RNA_pol_sigma70_r2"/>
</dbReference>
<keyword evidence="4" id="KW-0804">Transcription</keyword>
<sequence>MTLEAFLESIEGRAYRMAYAACGHREDALDMVQDAMFKFVDKYAKRPSDEWRPLFYRILHNRITDSHRRRSVRERWNGFIGKPPSLDEGTEVDPFQTAPDMDAPTPEHSAKVGDAFQALQAAVQKLPERQRQVFLLRGWEELSVKETAFALKCSEGSVKTHFSRAVNTLREQLGDHWP</sequence>
<evidence type="ECO:0000313" key="8">
    <source>
        <dbReference type="Proteomes" id="UP000434052"/>
    </source>
</evidence>
<dbReference type="AlphaFoldDB" id="A0A6P1ZKT5"/>
<dbReference type="Pfam" id="PF04542">
    <property type="entry name" value="Sigma70_r2"/>
    <property type="match status" value="1"/>
</dbReference>
<comment type="similarity">
    <text evidence="1">Belongs to the sigma-70 factor family. ECF subfamily.</text>
</comment>
<dbReference type="InterPro" id="IPR013325">
    <property type="entry name" value="RNA_pol_sigma_r2"/>
</dbReference>
<accession>A0A6P1ZKT5</accession>
<dbReference type="SUPFAM" id="SSF88946">
    <property type="entry name" value="Sigma2 domain of RNA polymerase sigma factors"/>
    <property type="match status" value="1"/>
</dbReference>
<dbReference type="PANTHER" id="PTHR43133:SF64">
    <property type="entry name" value="ECF SIGMA FACTOR"/>
    <property type="match status" value="1"/>
</dbReference>
<dbReference type="OrthoDB" id="8684701at2"/>
<evidence type="ECO:0000256" key="4">
    <source>
        <dbReference type="ARBA" id="ARBA00023163"/>
    </source>
</evidence>